<dbReference type="Proteomes" id="UP000268857">
    <property type="component" value="Unassembled WGS sequence"/>
</dbReference>
<dbReference type="RefSeq" id="WP_016874828.1">
    <property type="nucleotide sequence ID" value="NZ_AJLN01000112.1"/>
</dbReference>
<evidence type="ECO:0000313" key="2">
    <source>
        <dbReference type="Proteomes" id="UP000268857"/>
    </source>
</evidence>
<dbReference type="InterPro" id="IPR040871">
    <property type="entry name" value="HopA1"/>
</dbReference>
<accession>A0A433NQQ1</accession>
<gene>
    <name evidence="1" type="ORF">PCC6912_09860</name>
</gene>
<protein>
    <submittedName>
        <fullName evidence="1">Uncharacterized protein</fullName>
    </submittedName>
</protein>
<proteinExistence type="predicted"/>
<dbReference type="STRING" id="211165.GCA_000317285_04613"/>
<dbReference type="Pfam" id="PF17914">
    <property type="entry name" value="HopA1"/>
    <property type="match status" value="1"/>
</dbReference>
<dbReference type="AlphaFoldDB" id="A0A433NQQ1"/>
<name>A0A433NQQ1_CHLFR</name>
<keyword evidence="2" id="KW-1185">Reference proteome</keyword>
<dbReference type="EMBL" id="RSCJ01000002">
    <property type="protein sequence ID" value="RUR86161.1"/>
    <property type="molecule type" value="Genomic_DNA"/>
</dbReference>
<evidence type="ECO:0000313" key="1">
    <source>
        <dbReference type="EMBL" id="RUR86161.1"/>
    </source>
</evidence>
<organism evidence="1 2">
    <name type="scientific">Chlorogloeopsis fritschii PCC 6912</name>
    <dbReference type="NCBI Taxonomy" id="211165"/>
    <lineage>
        <taxon>Bacteria</taxon>
        <taxon>Bacillati</taxon>
        <taxon>Cyanobacteriota</taxon>
        <taxon>Cyanophyceae</taxon>
        <taxon>Nostocales</taxon>
        <taxon>Chlorogloeopsidaceae</taxon>
        <taxon>Chlorogloeopsis</taxon>
    </lineage>
</organism>
<reference evidence="1 2" key="1">
    <citation type="journal article" date="2019" name="Genome Biol. Evol.">
        <title>Day and night: Metabolic profiles and evolutionary relationships of six axenic non-marine cyanobacteria.</title>
        <authorList>
            <person name="Will S.E."/>
            <person name="Henke P."/>
            <person name="Boedeker C."/>
            <person name="Huang S."/>
            <person name="Brinkmann H."/>
            <person name="Rohde M."/>
            <person name="Jarek M."/>
            <person name="Friedl T."/>
            <person name="Seufert S."/>
            <person name="Schumacher M."/>
            <person name="Overmann J."/>
            <person name="Neumann-Schaal M."/>
            <person name="Petersen J."/>
        </authorList>
    </citation>
    <scope>NUCLEOTIDE SEQUENCE [LARGE SCALE GENOMIC DNA]</scope>
    <source>
        <strain evidence="1 2">PCC 6912</strain>
    </source>
</reference>
<comment type="caution">
    <text evidence="1">The sequence shown here is derived from an EMBL/GenBank/DDBJ whole genome shotgun (WGS) entry which is preliminary data.</text>
</comment>
<dbReference type="OrthoDB" id="939976at2"/>
<sequence length="366" mass="41740">MLGSCDRYLLDIASNIQIESKFCICHPNYQPFALPSQLAQRFQKNSTELQHKYLTLLLRNFIYGIYYNGSLQSVLSLNAEPTDYLPHKSLENNSILGIDRQLYEQLHENNHGIGYFDPDWQVLRREPDGSLAVTKGGLTMHIESISLAPANQARHLEPMMQSAKVGDLIDIWMPKNRLQDGCYVAVSNIGQKVQANFDTDLGRGRIYLNLTPSGAIAMMESLTLELNDEAIPFSFQVPYNYSAYGRYDSGVLYFERHDYPAVRKVLQAVYAQHQSHFHPETPLFTKFLAPGLSLAEEPNQKFVAQESFGINRCQIVANALLEAWQKGKNSVEERIQTIYKHFAKFGIDLQRPYLNPCSEDIYYPLS</sequence>